<comment type="caution">
    <text evidence="2">The sequence shown here is derived from an EMBL/GenBank/DDBJ whole genome shotgun (WGS) entry which is preliminary data.</text>
</comment>
<feature type="region of interest" description="Disordered" evidence="1">
    <location>
        <begin position="177"/>
        <end position="278"/>
    </location>
</feature>
<gene>
    <name evidence="2" type="ORF">TCAP_02491</name>
</gene>
<feature type="region of interest" description="Disordered" evidence="1">
    <location>
        <begin position="1"/>
        <end position="43"/>
    </location>
</feature>
<keyword evidence="3" id="KW-1185">Reference proteome</keyword>
<sequence length="468" mass="50737">MADQGDQNASRATTQRRSDRSHEENQERAYIAASRRADRSIEARVQSARMASTIHKKRTGKALHITEQIVMNEEMYEEEDDDLPRSFRLLGSQSHAGPSDTNPKADDQPPSRAAMSALIARTHDEWRENEINQLFAASFPLAEQQAQQLSQAMPSSAYNTQPYNAMPYNTLPYSGLPYNTHPYSDQPYNGQPYNGQPYNSQPYNGQPYNSQPYNGQPYNGQPYDNQPQIPVEGPLFQPVSYIPSSRRQSGTQSRTPSRSDAAPSGSNAAPTTGSNMDTPTLTMATSGLERHVADGGHGFEGTMAAMAAPTYVFNGTMVGGTPTFHNPVAASAVFDSASGTSAFTAELAPEATMPMGIDAASGQATYGQQLAGPSQHHDPPEMLGDDSSDDLYDATTPDGRTVRNGRIILIRRPVPNGPTIPNVPAIPNGPTIPNGDYFDDNPASLDLSMSEEAWKSFIDDAAWGNEQS</sequence>
<feature type="region of interest" description="Disordered" evidence="1">
    <location>
        <begin position="88"/>
        <end position="112"/>
    </location>
</feature>
<evidence type="ECO:0000313" key="3">
    <source>
        <dbReference type="Proteomes" id="UP000236621"/>
    </source>
</evidence>
<feature type="compositionally biased region" description="Polar residues" evidence="1">
    <location>
        <begin position="181"/>
        <end position="228"/>
    </location>
</feature>
<evidence type="ECO:0000256" key="1">
    <source>
        <dbReference type="SAM" id="MobiDB-lite"/>
    </source>
</evidence>
<organism evidence="2 3">
    <name type="scientific">Tolypocladium capitatum</name>
    <dbReference type="NCBI Taxonomy" id="45235"/>
    <lineage>
        <taxon>Eukaryota</taxon>
        <taxon>Fungi</taxon>
        <taxon>Dikarya</taxon>
        <taxon>Ascomycota</taxon>
        <taxon>Pezizomycotina</taxon>
        <taxon>Sordariomycetes</taxon>
        <taxon>Hypocreomycetidae</taxon>
        <taxon>Hypocreales</taxon>
        <taxon>Ophiocordycipitaceae</taxon>
        <taxon>Tolypocladium</taxon>
    </lineage>
</organism>
<feature type="compositionally biased region" description="Polar residues" evidence="1">
    <location>
        <begin position="91"/>
        <end position="102"/>
    </location>
</feature>
<proteinExistence type="predicted"/>
<dbReference type="AlphaFoldDB" id="A0A2K3QJ70"/>
<protein>
    <submittedName>
        <fullName evidence="2">Uncharacterized protein</fullName>
    </submittedName>
</protein>
<evidence type="ECO:0000313" key="2">
    <source>
        <dbReference type="EMBL" id="PNY27586.1"/>
    </source>
</evidence>
<dbReference type="STRING" id="45235.A0A2K3QJ70"/>
<feature type="compositionally biased region" description="Polar residues" evidence="1">
    <location>
        <begin position="264"/>
        <end position="278"/>
    </location>
</feature>
<feature type="compositionally biased region" description="Low complexity" evidence="1">
    <location>
        <begin position="243"/>
        <end position="259"/>
    </location>
</feature>
<dbReference type="EMBL" id="NRSZ01000382">
    <property type="protein sequence ID" value="PNY27586.1"/>
    <property type="molecule type" value="Genomic_DNA"/>
</dbReference>
<accession>A0A2K3QJ70</accession>
<reference evidence="2 3" key="1">
    <citation type="submission" date="2017-08" db="EMBL/GenBank/DDBJ databases">
        <title>Harnessing the power of phylogenomics to disentangle the directionality and signatures of interkingdom host jumping in the parasitic fungal genus Tolypocladium.</title>
        <authorList>
            <person name="Quandt C.A."/>
            <person name="Patterson W."/>
            <person name="Spatafora J.W."/>
        </authorList>
    </citation>
    <scope>NUCLEOTIDE SEQUENCE [LARGE SCALE GENOMIC DNA]</scope>
    <source>
        <strain evidence="2 3">CBS 113982</strain>
    </source>
</reference>
<feature type="compositionally biased region" description="Basic and acidic residues" evidence="1">
    <location>
        <begin position="16"/>
        <end position="27"/>
    </location>
</feature>
<dbReference type="OrthoDB" id="5397087at2759"/>
<feature type="compositionally biased region" description="Acidic residues" evidence="1">
    <location>
        <begin position="383"/>
        <end position="392"/>
    </location>
</feature>
<name>A0A2K3QJ70_9HYPO</name>
<feature type="compositionally biased region" description="Polar residues" evidence="1">
    <location>
        <begin position="1"/>
        <end position="15"/>
    </location>
</feature>
<feature type="region of interest" description="Disordered" evidence="1">
    <location>
        <begin position="366"/>
        <end position="399"/>
    </location>
</feature>
<dbReference type="Proteomes" id="UP000236621">
    <property type="component" value="Unassembled WGS sequence"/>
</dbReference>